<dbReference type="Pfam" id="PF20737">
    <property type="entry name" value="Glyco_hydro127C"/>
    <property type="match status" value="1"/>
</dbReference>
<dbReference type="GO" id="GO:0005975">
    <property type="term" value="P:carbohydrate metabolic process"/>
    <property type="evidence" value="ECO:0007669"/>
    <property type="project" value="InterPro"/>
</dbReference>
<reference evidence="4 5" key="1">
    <citation type="submission" date="2016-10" db="EMBL/GenBank/DDBJ databases">
        <authorList>
            <person name="de Groot N.N."/>
        </authorList>
    </citation>
    <scope>NUCLEOTIDE SEQUENCE [LARGE SCALE GENOMIC DNA]</scope>
    <source>
        <strain evidence="4 5">Sb09</strain>
    </source>
</reference>
<evidence type="ECO:0008006" key="6">
    <source>
        <dbReference type="Google" id="ProtNLM"/>
    </source>
</evidence>
<proteinExistence type="predicted"/>
<dbReference type="Pfam" id="PF07944">
    <property type="entry name" value="Beta-AFase-like_GH127_cat"/>
    <property type="match status" value="1"/>
</dbReference>
<dbReference type="EMBL" id="FNGX01000004">
    <property type="protein sequence ID" value="SDL70255.1"/>
    <property type="molecule type" value="Genomic_DNA"/>
</dbReference>
<dbReference type="Pfam" id="PF20736">
    <property type="entry name" value="Glyco_hydro127M"/>
    <property type="match status" value="1"/>
</dbReference>
<dbReference type="PANTHER" id="PTHR43465:SF2">
    <property type="entry name" value="DUF1680 DOMAIN PROTEIN (AFU_ORTHOLOGUE AFUA_1G08910)"/>
    <property type="match status" value="1"/>
</dbReference>
<dbReference type="Proteomes" id="UP000183162">
    <property type="component" value="Unassembled WGS sequence"/>
</dbReference>
<dbReference type="RefSeq" id="WP_074567020.1">
    <property type="nucleotide sequence ID" value="NZ_FNGX01000004.1"/>
</dbReference>
<organism evidence="4 5">
    <name type="scientific">Streptococcus equinus</name>
    <name type="common">Streptococcus bovis</name>
    <dbReference type="NCBI Taxonomy" id="1335"/>
    <lineage>
        <taxon>Bacteria</taxon>
        <taxon>Bacillati</taxon>
        <taxon>Bacillota</taxon>
        <taxon>Bacilli</taxon>
        <taxon>Lactobacillales</taxon>
        <taxon>Streptococcaceae</taxon>
        <taxon>Streptococcus</taxon>
    </lineage>
</organism>
<name>A0A1G9M989_STREI</name>
<dbReference type="InterPro" id="IPR049049">
    <property type="entry name" value="Beta-AFase-like_GH127_C"/>
</dbReference>
<dbReference type="PANTHER" id="PTHR43465">
    <property type="entry name" value="DUF1680 DOMAIN PROTEIN (AFU_ORTHOLOGUE AFUA_1G08910)"/>
    <property type="match status" value="1"/>
</dbReference>
<dbReference type="InterPro" id="IPR008928">
    <property type="entry name" value="6-hairpin_glycosidase_sf"/>
</dbReference>
<evidence type="ECO:0000259" key="3">
    <source>
        <dbReference type="Pfam" id="PF20737"/>
    </source>
</evidence>
<feature type="domain" description="Non-reducing end beta-L-arabinofuranosidase-like GH127 middle" evidence="2">
    <location>
        <begin position="444"/>
        <end position="504"/>
    </location>
</feature>
<gene>
    <name evidence="4" type="ORF">SAMN05216400_1404</name>
</gene>
<evidence type="ECO:0000259" key="1">
    <source>
        <dbReference type="Pfam" id="PF07944"/>
    </source>
</evidence>
<evidence type="ECO:0000313" key="4">
    <source>
        <dbReference type="EMBL" id="SDL70255.1"/>
    </source>
</evidence>
<feature type="domain" description="Non-reducing end beta-L-arabinofuranosidase-like GH127 catalytic" evidence="1">
    <location>
        <begin position="8"/>
        <end position="433"/>
    </location>
</feature>
<accession>A0A1G9M989</accession>
<dbReference type="InterPro" id="IPR012878">
    <property type="entry name" value="Beta-AFase-like_GH127_cat"/>
</dbReference>
<dbReference type="OrthoDB" id="9757939at2"/>
<evidence type="ECO:0000259" key="2">
    <source>
        <dbReference type="Pfam" id="PF20736"/>
    </source>
</evidence>
<feature type="domain" description="Non-reducing end beta-L-arabinofuranosidase-like GH127 C-terminal" evidence="3">
    <location>
        <begin position="532"/>
        <end position="643"/>
    </location>
</feature>
<dbReference type="SUPFAM" id="SSF48208">
    <property type="entry name" value="Six-hairpin glycosidases"/>
    <property type="match status" value="1"/>
</dbReference>
<dbReference type="AlphaFoldDB" id="A0A1G9M989"/>
<sequence length="650" mass="73994">MKEFDLKDVTITSPFWQDYLRLIKEKTIPYQLQVLKDEIAVDVQAERKDDSLPAGKSHAIENFKIAAGLSAGEHFGWFFQDSDVYKWIESVGVILQSQPDAKLEAKADEVIAIIEQAQEDDGYLDTYFQLKFPKLKYRQLYFSHELYCAGHLIEAAIAYDKATGKDKLLQVAKRFVSNISEHFGYGDNQIQGADGHQEIELALVKLYDYTKDESYLRLAQFFIDVRGKNPDFYREEVAANLADGLSDDNPTIDLEYLQAYTQPKHQKHAVGHAVRMLYMATGMAKIVARDFDAELYQACLDIWDDIVHRKMYVTGGVGSTVHGEAFVGPYDLPNDTMYCETCASIALLYFAYELFQISPKAEYIDVMERVLYNGILSGASADGKHFFYVNPLEVDVDSCHHNPGKGHVKTQRPDWLGCACCPPNFARTIGSIGRYIYLESGNELFINLYIASQLKGKDFVLKQKTDFPFGNKVEITYSGVQKTLYLQEPYWAKDLAVTCENAKVLQREGRRIKVFLEDGAHIVLHFGQPVLAVHSNPEVRADIGKVAIQKGPFIYCAQAVDNPNLKYCRLDSKLVNQAHAVKETKDFGVYTSLTLPCQKVDAWQEKALYQFDYEETSRLSDLVMIPYYLWGNQGETDMQVWFPEVRRNVP</sequence>
<evidence type="ECO:0000313" key="5">
    <source>
        <dbReference type="Proteomes" id="UP000183162"/>
    </source>
</evidence>
<protein>
    <recommendedName>
        <fullName evidence="6">Glycoside hydrolase family 127 protein</fullName>
    </recommendedName>
</protein>
<dbReference type="InterPro" id="IPR049174">
    <property type="entry name" value="Beta-AFase-like"/>
</dbReference>
<dbReference type="InterPro" id="IPR049046">
    <property type="entry name" value="Beta-AFase-like_GH127_middle"/>
</dbReference>